<protein>
    <submittedName>
        <fullName evidence="2">Unannotated protein</fullName>
    </submittedName>
</protein>
<feature type="domain" description="FAS1" evidence="1">
    <location>
        <begin position="47"/>
        <end position="195"/>
    </location>
</feature>
<dbReference type="Pfam" id="PF02469">
    <property type="entry name" value="Fasciclin"/>
    <property type="match status" value="2"/>
</dbReference>
<dbReference type="SUPFAM" id="SSF82153">
    <property type="entry name" value="FAS1 domain"/>
    <property type="match status" value="2"/>
</dbReference>
<dbReference type="InterPro" id="IPR050904">
    <property type="entry name" value="Adhesion/Biosynth-related"/>
</dbReference>
<evidence type="ECO:0000259" key="1">
    <source>
        <dbReference type="PROSITE" id="PS50213"/>
    </source>
</evidence>
<name>A0A6J7DBS0_9ZZZZ</name>
<reference evidence="2" key="1">
    <citation type="submission" date="2020-05" db="EMBL/GenBank/DDBJ databases">
        <authorList>
            <person name="Chiriac C."/>
            <person name="Salcher M."/>
            <person name="Ghai R."/>
            <person name="Kavagutti S V."/>
        </authorList>
    </citation>
    <scope>NUCLEOTIDE SEQUENCE</scope>
</reference>
<sequence>MTAAPTTAAPTTSVPPTTVFTPDESIQEDVNQVLHQGLASGSREIGLQVLGEPVVARPEGVPIKPGYELGEKVLNLLKGPGPVTLFIPSSYAWGLFASVIGRDVQRLFDDRELMDKIIPYLVVTTNRYTDDDLLTMDGQEITTMGGAKLKVSVQFGQAFLPGANPLTLPRTPGLTAISGALPARNGYVHVIDFVPLPADELQKLITSKCTVGKFGCWNSTDIDPRYLGYCVPENTNEACVPLTDAPDTSVPTTTEAPATTVLPDLAVNESVWDTVTDPRQTFGLFVEAIKAAGLEGVLQGPGPVTVFVPPDATFKALFDVLGLKKEEVFANKELLTQIISFLVVTGTNRYTDEDLLQMNGKELTTIGGAKMLVTAKYGKVLLPGFNPFGSSDNGVVATGGPLSYVYGSYRARNGFVHIVDWVPLSPEVHALKLLKCPTGPFGCVRLTRAQVSGPGFCDAKKPLYACVPLPKD</sequence>
<organism evidence="2">
    <name type="scientific">freshwater metagenome</name>
    <dbReference type="NCBI Taxonomy" id="449393"/>
    <lineage>
        <taxon>unclassified sequences</taxon>
        <taxon>metagenomes</taxon>
        <taxon>ecological metagenomes</taxon>
    </lineage>
</organism>
<accession>A0A6J7DBS0</accession>
<dbReference type="InterPro" id="IPR036378">
    <property type="entry name" value="FAS1_dom_sf"/>
</dbReference>
<evidence type="ECO:0000313" key="2">
    <source>
        <dbReference type="EMBL" id="CAB4866658.1"/>
    </source>
</evidence>
<dbReference type="SMART" id="SM00554">
    <property type="entry name" value="FAS1"/>
    <property type="match status" value="2"/>
</dbReference>
<feature type="domain" description="FAS1" evidence="1">
    <location>
        <begin position="269"/>
        <end position="423"/>
    </location>
</feature>
<dbReference type="InterPro" id="IPR000782">
    <property type="entry name" value="FAS1_domain"/>
</dbReference>
<dbReference type="Gene3D" id="2.30.180.10">
    <property type="entry name" value="FAS1 domain"/>
    <property type="match status" value="2"/>
</dbReference>
<proteinExistence type="predicted"/>
<dbReference type="PANTHER" id="PTHR10900:SF77">
    <property type="entry name" value="FI19380P1"/>
    <property type="match status" value="1"/>
</dbReference>
<dbReference type="EMBL" id="CAFBLR010000032">
    <property type="protein sequence ID" value="CAB4866658.1"/>
    <property type="molecule type" value="Genomic_DNA"/>
</dbReference>
<dbReference type="PANTHER" id="PTHR10900">
    <property type="entry name" value="PERIOSTIN-RELATED"/>
    <property type="match status" value="1"/>
</dbReference>
<dbReference type="PROSITE" id="PS50213">
    <property type="entry name" value="FAS1"/>
    <property type="match status" value="2"/>
</dbReference>
<gene>
    <name evidence="2" type="ORF">UFOPK3417_00517</name>
</gene>
<dbReference type="AlphaFoldDB" id="A0A6J7DBS0"/>